<proteinExistence type="predicted"/>
<protein>
    <submittedName>
        <fullName evidence="1">Uncharacterized protein</fullName>
    </submittedName>
</protein>
<sequence length="77" mass="8351">AAESMRGPVSFDDLLWARCLFDSRAVSLEIKVDGPAIPGVQLPARVVCLAPEVDLLNHSSTGVCAPPFFDNQRRTLI</sequence>
<organism evidence="1 2">
    <name type="scientific">Symbiodinium pilosum</name>
    <name type="common">Dinoflagellate</name>
    <dbReference type="NCBI Taxonomy" id="2952"/>
    <lineage>
        <taxon>Eukaryota</taxon>
        <taxon>Sar</taxon>
        <taxon>Alveolata</taxon>
        <taxon>Dinophyceae</taxon>
        <taxon>Suessiales</taxon>
        <taxon>Symbiodiniaceae</taxon>
        <taxon>Symbiodinium</taxon>
    </lineage>
</organism>
<evidence type="ECO:0000313" key="2">
    <source>
        <dbReference type="Proteomes" id="UP000649617"/>
    </source>
</evidence>
<dbReference type="Gene3D" id="3.90.1410.10">
    <property type="entry name" value="set domain protein methyltransferase, domain 1"/>
    <property type="match status" value="1"/>
</dbReference>
<comment type="caution">
    <text evidence="1">The sequence shown here is derived from an EMBL/GenBank/DDBJ whole genome shotgun (WGS) entry which is preliminary data.</text>
</comment>
<dbReference type="AlphaFoldDB" id="A0A812LWC8"/>
<evidence type="ECO:0000313" key="1">
    <source>
        <dbReference type="EMBL" id="CAE7247942.1"/>
    </source>
</evidence>
<gene>
    <name evidence="1" type="ORF">SPIL2461_LOCUS4617</name>
</gene>
<reference evidence="1" key="1">
    <citation type="submission" date="2021-02" db="EMBL/GenBank/DDBJ databases">
        <authorList>
            <person name="Dougan E. K."/>
            <person name="Rhodes N."/>
            <person name="Thang M."/>
            <person name="Chan C."/>
        </authorList>
    </citation>
    <scope>NUCLEOTIDE SEQUENCE</scope>
</reference>
<feature type="non-terminal residue" evidence="1">
    <location>
        <position position="77"/>
    </location>
</feature>
<name>A0A812LWC8_SYMPI</name>
<dbReference type="Proteomes" id="UP000649617">
    <property type="component" value="Unassembled WGS sequence"/>
</dbReference>
<dbReference type="OrthoDB" id="341421at2759"/>
<feature type="non-terminal residue" evidence="1">
    <location>
        <position position="1"/>
    </location>
</feature>
<accession>A0A812LWC8</accession>
<dbReference type="EMBL" id="CAJNIZ010006199">
    <property type="protein sequence ID" value="CAE7247942.1"/>
    <property type="molecule type" value="Genomic_DNA"/>
</dbReference>
<keyword evidence="2" id="KW-1185">Reference proteome</keyword>
<dbReference type="SUPFAM" id="SSF82199">
    <property type="entry name" value="SET domain"/>
    <property type="match status" value="1"/>
</dbReference>
<dbReference type="InterPro" id="IPR046341">
    <property type="entry name" value="SET_dom_sf"/>
</dbReference>